<dbReference type="KEGG" id="soy:115877311"/>
<keyword evidence="4" id="KW-0802">TPR repeat</keyword>
<dbReference type="SUPFAM" id="SSF48452">
    <property type="entry name" value="TPR-like"/>
    <property type="match status" value="1"/>
</dbReference>
<dbReference type="SMART" id="SM00028">
    <property type="entry name" value="TPR"/>
    <property type="match status" value="3"/>
</dbReference>
<evidence type="ECO:0000256" key="3">
    <source>
        <dbReference type="ARBA" id="ARBA00022737"/>
    </source>
</evidence>
<gene>
    <name evidence="7" type="primary">LOC115877311</name>
</gene>
<dbReference type="PANTHER" id="PTHR11242:SF0">
    <property type="entry name" value="TPR_REGION DOMAIN-CONTAINING PROTEIN"/>
    <property type="match status" value="1"/>
</dbReference>
<comment type="subcellular location">
    <subcellularLocation>
        <location evidence="1">Cytoplasm</location>
    </subcellularLocation>
</comment>
<dbReference type="FunFam" id="1.25.40.10:FF:000052">
    <property type="entry name" value="Aryl-hydrocarbon-interacting protein-like 1"/>
    <property type="match status" value="1"/>
</dbReference>
<dbReference type="Gene3D" id="3.10.50.40">
    <property type="match status" value="1"/>
</dbReference>
<dbReference type="PANTHER" id="PTHR11242">
    <property type="entry name" value="ARYL HYDROCARBON RECEPTOR INTERACTING PROTEIN RELATED"/>
    <property type="match status" value="1"/>
</dbReference>
<evidence type="ECO:0000256" key="1">
    <source>
        <dbReference type="ARBA" id="ARBA00004496"/>
    </source>
</evidence>
<accession>A0A6J2XDU3</accession>
<dbReference type="InterPro" id="IPR019734">
    <property type="entry name" value="TPR_rpt"/>
</dbReference>
<keyword evidence="7" id="KW-0675">Receptor</keyword>
<keyword evidence="3" id="KW-0677">Repeat</keyword>
<proteinExistence type="predicted"/>
<dbReference type="SUPFAM" id="SSF54534">
    <property type="entry name" value="FKBP-like"/>
    <property type="match status" value="1"/>
</dbReference>
<dbReference type="OrthoDB" id="5829758at2759"/>
<dbReference type="Pfam" id="PF23322">
    <property type="entry name" value="PPIase_AIP"/>
    <property type="match status" value="1"/>
</dbReference>
<dbReference type="FunCoup" id="A0A6J2XDU3">
    <property type="interactions" value="414"/>
</dbReference>
<dbReference type="GeneID" id="115877311"/>
<dbReference type="Gene3D" id="1.25.40.10">
    <property type="entry name" value="Tetratricopeptide repeat domain"/>
    <property type="match status" value="1"/>
</dbReference>
<dbReference type="InterPro" id="IPR056277">
    <property type="entry name" value="PPIase_AIP"/>
</dbReference>
<dbReference type="InterPro" id="IPR046357">
    <property type="entry name" value="PPIase_dom_sf"/>
</dbReference>
<evidence type="ECO:0000313" key="7">
    <source>
        <dbReference type="RefSeq" id="XP_030749311.1"/>
    </source>
</evidence>
<dbReference type="InParanoid" id="A0A6J2XDU3"/>
<name>A0A6J2XDU3_SITOR</name>
<keyword evidence="2" id="KW-0963">Cytoplasm</keyword>
<evidence type="ECO:0000256" key="2">
    <source>
        <dbReference type="ARBA" id="ARBA00022490"/>
    </source>
</evidence>
<dbReference type="AlphaFoldDB" id="A0A6J2XDU3"/>
<dbReference type="RefSeq" id="XP_030749311.1">
    <property type="nucleotide sequence ID" value="XM_030893451.1"/>
</dbReference>
<dbReference type="InterPro" id="IPR011990">
    <property type="entry name" value="TPR-like_helical_dom_sf"/>
</dbReference>
<evidence type="ECO:0000259" key="5">
    <source>
        <dbReference type="Pfam" id="PF23322"/>
    </source>
</evidence>
<dbReference type="InterPro" id="IPR039663">
    <property type="entry name" value="AIP/AIPL1/TTC9"/>
</dbReference>
<keyword evidence="6" id="KW-1185">Reference proteome</keyword>
<dbReference type="GO" id="GO:0005737">
    <property type="term" value="C:cytoplasm"/>
    <property type="evidence" value="ECO:0007669"/>
    <property type="project" value="UniProtKB-SubCell"/>
</dbReference>
<evidence type="ECO:0000256" key="4">
    <source>
        <dbReference type="ARBA" id="ARBA00022803"/>
    </source>
</evidence>
<sequence>MSDNKEYIVKRVLHAGRAPIDFKDGTKIYFHFQTKLCDKENTIIDDSRTLGKKEPMQIVLGKKFKLEVWEAILQKMALGEVAQFTVDKSLVVEYPFVSKTLRDIAYPDKNKNKHSCAMTLQTEGIGYDDLNDLLKSPKDLEFIIEIVKVEQPGEYEKETWQMDTDERIDIVPKLKAEGNEQYNKKNYEEASKLYAKAIGLLEQLMLKEKPHDSDWNKLNEQKLPILLNFAQCKLNEEDYYPVITHCTEVLKYDSDNVKAYFRRAKAHIAAWNPKEAKEDLEKVMELDKTLIPLAKKELLKLEDLQKIKNLEDKEKLKNLFT</sequence>
<reference evidence="7" key="1">
    <citation type="submission" date="2025-08" db="UniProtKB">
        <authorList>
            <consortium name="RefSeq"/>
        </authorList>
    </citation>
    <scope>IDENTIFICATION</scope>
    <source>
        <tissue evidence="7">Gonads</tissue>
    </source>
</reference>
<dbReference type="GO" id="GO:0003755">
    <property type="term" value="F:peptidyl-prolyl cis-trans isomerase activity"/>
    <property type="evidence" value="ECO:0007669"/>
    <property type="project" value="InterPro"/>
</dbReference>
<feature type="domain" description="AIP/AIPL N-terminal FKBP-type PPIase" evidence="5">
    <location>
        <begin position="20"/>
        <end position="148"/>
    </location>
</feature>
<protein>
    <submittedName>
        <fullName evidence="7">AH receptor-interacting protein isoform X1</fullName>
    </submittedName>
</protein>
<evidence type="ECO:0000313" key="6">
    <source>
        <dbReference type="Proteomes" id="UP000504635"/>
    </source>
</evidence>
<dbReference type="Proteomes" id="UP000504635">
    <property type="component" value="Unplaced"/>
</dbReference>
<organism evidence="6 7">
    <name type="scientific">Sitophilus oryzae</name>
    <name type="common">Rice weevil</name>
    <name type="synonym">Curculio oryzae</name>
    <dbReference type="NCBI Taxonomy" id="7048"/>
    <lineage>
        <taxon>Eukaryota</taxon>
        <taxon>Metazoa</taxon>
        <taxon>Ecdysozoa</taxon>
        <taxon>Arthropoda</taxon>
        <taxon>Hexapoda</taxon>
        <taxon>Insecta</taxon>
        <taxon>Pterygota</taxon>
        <taxon>Neoptera</taxon>
        <taxon>Endopterygota</taxon>
        <taxon>Coleoptera</taxon>
        <taxon>Polyphaga</taxon>
        <taxon>Cucujiformia</taxon>
        <taxon>Curculionidae</taxon>
        <taxon>Dryophthorinae</taxon>
        <taxon>Sitophilus</taxon>
    </lineage>
</organism>